<evidence type="ECO:0000256" key="2">
    <source>
        <dbReference type="ARBA" id="ARBA00006168"/>
    </source>
</evidence>
<dbReference type="FunFam" id="3.40.50.300:FF:001661">
    <property type="entry name" value="RAD17 checkpoint clamp loader component"/>
    <property type="match status" value="1"/>
</dbReference>
<evidence type="ECO:0000256" key="1">
    <source>
        <dbReference type="ARBA" id="ARBA00004123"/>
    </source>
</evidence>
<dbReference type="Pfam" id="PF03215">
    <property type="entry name" value="Rad17"/>
    <property type="match status" value="1"/>
</dbReference>
<dbReference type="CTD" id="5884"/>
<reference evidence="11" key="1">
    <citation type="submission" date="2025-08" db="UniProtKB">
        <authorList>
            <consortium name="RefSeq"/>
        </authorList>
    </citation>
    <scope>IDENTIFICATION</scope>
    <source>
        <tissue evidence="11">Sperm</tissue>
    </source>
</reference>
<dbReference type="GO" id="GO:0033314">
    <property type="term" value="P:mitotic DNA replication checkpoint signaling"/>
    <property type="evidence" value="ECO:0007669"/>
    <property type="project" value="TreeGrafter"/>
</dbReference>
<keyword evidence="10" id="KW-1185">Reference proteome</keyword>
<evidence type="ECO:0000256" key="3">
    <source>
        <dbReference type="ARBA" id="ARBA00022741"/>
    </source>
</evidence>
<comment type="subcellular location">
    <subcellularLocation>
        <location evidence="1">Nucleus</location>
    </subcellularLocation>
</comment>
<keyword evidence="6" id="KW-0539">Nucleus</keyword>
<gene>
    <name evidence="11" type="primary">RAD17</name>
</gene>
<evidence type="ECO:0000256" key="8">
    <source>
        <dbReference type="SAM" id="MobiDB-lite"/>
    </source>
</evidence>
<evidence type="ECO:0000313" key="11">
    <source>
        <dbReference type="RefSeq" id="XP_032826670.1"/>
    </source>
</evidence>
<keyword evidence="7" id="KW-0131">Cell cycle</keyword>
<evidence type="ECO:0000256" key="7">
    <source>
        <dbReference type="ARBA" id="ARBA00023306"/>
    </source>
</evidence>
<dbReference type="GO" id="GO:0005634">
    <property type="term" value="C:nucleus"/>
    <property type="evidence" value="ECO:0007669"/>
    <property type="project" value="UniProtKB-SubCell"/>
</dbReference>
<evidence type="ECO:0000256" key="4">
    <source>
        <dbReference type="ARBA" id="ARBA00022763"/>
    </source>
</evidence>
<protein>
    <submittedName>
        <fullName evidence="11">Cell cycle checkpoint protein RAD17 isoform X1</fullName>
    </submittedName>
</protein>
<dbReference type="Gene3D" id="3.40.50.300">
    <property type="entry name" value="P-loop containing nucleotide triphosphate hydrolases"/>
    <property type="match status" value="1"/>
</dbReference>
<accession>A0AAJ7X9Z6</accession>
<dbReference type="InterPro" id="IPR027417">
    <property type="entry name" value="P-loop_NTPase"/>
</dbReference>
<dbReference type="GO" id="GO:0005524">
    <property type="term" value="F:ATP binding"/>
    <property type="evidence" value="ECO:0007669"/>
    <property type="project" value="UniProtKB-KW"/>
</dbReference>
<feature type="region of interest" description="Disordered" evidence="8">
    <location>
        <begin position="376"/>
        <end position="416"/>
    </location>
</feature>
<dbReference type="GO" id="GO:0003689">
    <property type="term" value="F:DNA clamp loader activity"/>
    <property type="evidence" value="ECO:0007669"/>
    <property type="project" value="TreeGrafter"/>
</dbReference>
<feature type="domain" description="Checkpoint protein RAD24-like helical bundle" evidence="9">
    <location>
        <begin position="424"/>
        <end position="532"/>
    </location>
</feature>
<keyword evidence="4" id="KW-0227">DNA damage</keyword>
<name>A0AAJ7X9Z6_PETMA</name>
<dbReference type="Gene3D" id="1.10.8.60">
    <property type="match status" value="1"/>
</dbReference>
<evidence type="ECO:0000256" key="5">
    <source>
        <dbReference type="ARBA" id="ARBA00022840"/>
    </source>
</evidence>
<feature type="compositionally biased region" description="Acidic residues" evidence="8">
    <location>
        <begin position="677"/>
        <end position="690"/>
    </location>
</feature>
<dbReference type="Pfam" id="PF25812">
    <property type="entry name" value="RAD24_helical"/>
    <property type="match status" value="1"/>
</dbReference>
<dbReference type="GO" id="GO:0000077">
    <property type="term" value="P:DNA damage checkpoint signaling"/>
    <property type="evidence" value="ECO:0007669"/>
    <property type="project" value="TreeGrafter"/>
</dbReference>
<keyword evidence="3" id="KW-0547">Nucleotide-binding</keyword>
<feature type="region of interest" description="Disordered" evidence="8">
    <location>
        <begin position="633"/>
        <end position="690"/>
    </location>
</feature>
<dbReference type="InterPro" id="IPR057927">
    <property type="entry name" value="RAD24-like_helical"/>
</dbReference>
<dbReference type="GO" id="GO:0003682">
    <property type="term" value="F:chromatin binding"/>
    <property type="evidence" value="ECO:0007669"/>
    <property type="project" value="TreeGrafter"/>
</dbReference>
<evidence type="ECO:0000313" key="10">
    <source>
        <dbReference type="Proteomes" id="UP001318040"/>
    </source>
</evidence>
<dbReference type="RefSeq" id="XP_032826670.1">
    <property type="nucleotide sequence ID" value="XM_032970779.1"/>
</dbReference>
<dbReference type="KEGG" id="pmrn:116951922"/>
<dbReference type="GO" id="GO:0006281">
    <property type="term" value="P:DNA repair"/>
    <property type="evidence" value="ECO:0007669"/>
    <property type="project" value="InterPro"/>
</dbReference>
<dbReference type="Proteomes" id="UP001318040">
    <property type="component" value="Chromosome 44"/>
</dbReference>
<comment type="similarity">
    <text evidence="2">Belongs to the rad17/RAD24 family.</text>
</comment>
<sequence length="690" mass="75885">MRFVPHSAPPMNGSCIWLVHRSTPTSGSSTWLISRPAPPMDPPWVQSSFEGIGGDLSKASGCRNTISSLRPHIPVASKVKSRRGAAAAASCASMAKTGWRQDYNRDSAESWVERHAPTTTMELAVHKKKVEEVETWLRAHALQYNARKGSILLITGPAGAGKTATLQVLCKQLGIIIHEWINPLEIGGNGFGKETFGWEREPRGFGSGVQTQVALFREFLLRANRYRALCLNGGEASVEPEARLILLEDIPNQFYREPSSLHDVLRKFSICGRCPLVLVASDCSGSEYSLRTLLPRGIQEDLGVHVISFNPVSPTSLLKVLMRVASAETAQVRGRPCVLNQTVLQDLCASSAGDIRGAINALQFAWQCASIRTQDTSDSTSSVFPRKLLRGGVGFGPGRRGRRGTESPTSPEESRTVFGGRDVSLFLFHALGKILHCKRENGPISESHALPTHLTHQQRNMLAVNPEDVVERSQMSPELFTLYLHQNYLGFLHDAEDVSAAAQHLSDADCLTADWAVRVEMRDYVAAVATRGLLHSHVGRARSGVAGVGFRPLHKPEWISVHRKYVEARLEAKQLFSSFCLPPLALHLELLPYLALLNTPLRNPGQIAFLQDVGRFMHIKLPHRQEVITIAEHDGGGIDPDNNPTDPTSALPAPSNQSAYRDLSASQPQPMDSHEGYEDEELFIEEFDSD</sequence>
<organism evidence="10 11">
    <name type="scientific">Petromyzon marinus</name>
    <name type="common">Sea lamprey</name>
    <dbReference type="NCBI Taxonomy" id="7757"/>
    <lineage>
        <taxon>Eukaryota</taxon>
        <taxon>Metazoa</taxon>
        <taxon>Chordata</taxon>
        <taxon>Craniata</taxon>
        <taxon>Vertebrata</taxon>
        <taxon>Cyclostomata</taxon>
        <taxon>Hyperoartia</taxon>
        <taxon>Petromyzontiformes</taxon>
        <taxon>Petromyzontidae</taxon>
        <taxon>Petromyzon</taxon>
    </lineage>
</organism>
<evidence type="ECO:0000256" key="6">
    <source>
        <dbReference type="ARBA" id="ARBA00023242"/>
    </source>
</evidence>
<proteinExistence type="inferred from homology"/>
<feature type="compositionally biased region" description="Polar residues" evidence="8">
    <location>
        <begin position="642"/>
        <end position="670"/>
    </location>
</feature>
<keyword evidence="5" id="KW-0067">ATP-binding</keyword>
<dbReference type="PANTHER" id="PTHR12172">
    <property type="entry name" value="CELL CYCLE CHECKPOINT PROTEIN RAD17"/>
    <property type="match status" value="1"/>
</dbReference>
<dbReference type="PANTHER" id="PTHR12172:SF0">
    <property type="entry name" value="CELL CYCLE CHECKPOINT PROTEIN RAD17"/>
    <property type="match status" value="1"/>
</dbReference>
<dbReference type="InterPro" id="IPR004582">
    <property type="entry name" value="Checkpoint_prot_Rad17_Rad24"/>
</dbReference>
<evidence type="ECO:0000259" key="9">
    <source>
        <dbReference type="Pfam" id="PF25812"/>
    </source>
</evidence>
<dbReference type="SUPFAM" id="SSF52540">
    <property type="entry name" value="P-loop containing nucleoside triphosphate hydrolases"/>
    <property type="match status" value="1"/>
</dbReference>
<dbReference type="AlphaFoldDB" id="A0AAJ7X9Z6"/>